<evidence type="ECO:0008006" key="3">
    <source>
        <dbReference type="Google" id="ProtNLM"/>
    </source>
</evidence>
<dbReference type="EMBL" id="MT141415">
    <property type="protein sequence ID" value="QJA60624.1"/>
    <property type="molecule type" value="Genomic_DNA"/>
</dbReference>
<dbReference type="Pfam" id="PF06067">
    <property type="entry name" value="DUF932"/>
    <property type="match status" value="1"/>
</dbReference>
<organism evidence="1">
    <name type="scientific">viral metagenome</name>
    <dbReference type="NCBI Taxonomy" id="1070528"/>
    <lineage>
        <taxon>unclassified sequences</taxon>
        <taxon>metagenomes</taxon>
        <taxon>organismal metagenomes</taxon>
    </lineage>
</organism>
<accession>A0A6M3ITB7</accession>
<gene>
    <name evidence="2" type="ORF">MM415A01925_0002</name>
    <name evidence="1" type="ORF">MM415B01087_0018</name>
</gene>
<dbReference type="AlphaFoldDB" id="A0A6M3ITB7"/>
<reference evidence="1" key="1">
    <citation type="submission" date="2020-03" db="EMBL/GenBank/DDBJ databases">
        <title>The deep terrestrial virosphere.</title>
        <authorList>
            <person name="Holmfeldt K."/>
            <person name="Nilsson E."/>
            <person name="Simone D."/>
            <person name="Lopez-Fernandez M."/>
            <person name="Wu X."/>
            <person name="de Brujin I."/>
            <person name="Lundin D."/>
            <person name="Andersson A."/>
            <person name="Bertilsson S."/>
            <person name="Dopson M."/>
        </authorList>
    </citation>
    <scope>NUCLEOTIDE SEQUENCE</scope>
    <source>
        <strain evidence="2">MM415A01925</strain>
        <strain evidence="1">MM415B01087</strain>
    </source>
</reference>
<dbReference type="InterPro" id="IPR026325">
    <property type="entry name" value="DUF932"/>
</dbReference>
<name>A0A6M3ITB7_9ZZZZ</name>
<protein>
    <recommendedName>
        <fullName evidence="3">DUF932 domain-containing protein</fullName>
    </recommendedName>
</protein>
<proteinExistence type="predicted"/>
<evidence type="ECO:0000313" key="1">
    <source>
        <dbReference type="EMBL" id="QJA60624.1"/>
    </source>
</evidence>
<dbReference type="EMBL" id="MT142121">
    <property type="protein sequence ID" value="QJA74784.1"/>
    <property type="molecule type" value="Genomic_DNA"/>
</dbReference>
<sequence length="265" mass="30901">MFKEERNSFFKIRKENVTTDSGIIINNRVALVNDDTNDVIGFVSKGYEVVSNEMVADIWDRALSGLKIAKTIDHLDATTKRWKRHVVFADDELNFTVKGDDTVGVLLQLFNGYDGRTAFGFELMGYRWMCENGIVTGKKRLLSGTFAHYSDNPEKFRQSVETRWPLFRQLADTWKEWTQIPFDFSKFNEFVDSKSYVSPKVKESIKSLYPMILDRQKMEDNKWGAFNVLTYLSTHETKARKGSNVFSNRYKVINRLAEDMYDERI</sequence>
<evidence type="ECO:0000313" key="2">
    <source>
        <dbReference type="EMBL" id="QJA74784.1"/>
    </source>
</evidence>